<accession>A0ABM1B5C1</accession>
<dbReference type="PIRSF" id="PIRSF039096">
    <property type="entry name" value="p16-ARC"/>
    <property type="match status" value="1"/>
</dbReference>
<evidence type="ECO:0000256" key="5">
    <source>
        <dbReference type="RuleBase" id="RU004301"/>
    </source>
</evidence>
<comment type="similarity">
    <text evidence="2 5">Belongs to the ARPC5 family.</text>
</comment>
<evidence type="ECO:0000256" key="2">
    <source>
        <dbReference type="ARBA" id="ARBA00006084"/>
    </source>
</evidence>
<gene>
    <name evidence="7" type="primary">LOC106459989</name>
</gene>
<comment type="subcellular location">
    <subcellularLocation>
        <location evidence="1">Cytoplasm</location>
        <location evidence="1">Cytoskeleton</location>
    </subcellularLocation>
</comment>
<dbReference type="RefSeq" id="XP_013775123.1">
    <property type="nucleotide sequence ID" value="XM_013919669.2"/>
</dbReference>
<name>A0ABM1B5C1_LIMPO</name>
<keyword evidence="4 5" id="KW-0206">Cytoskeleton</keyword>
<dbReference type="Proteomes" id="UP000694941">
    <property type="component" value="Unplaced"/>
</dbReference>
<dbReference type="SUPFAM" id="SSF69103">
    <property type="entry name" value="Arp2/3 complex 16 kDa subunit ARPC5"/>
    <property type="match status" value="1"/>
</dbReference>
<protein>
    <recommendedName>
        <fullName evidence="5">Actin-related protein 2/3 complex subunit 5</fullName>
    </recommendedName>
</protein>
<evidence type="ECO:0000256" key="1">
    <source>
        <dbReference type="ARBA" id="ARBA00004245"/>
    </source>
</evidence>
<reference evidence="7" key="1">
    <citation type="submission" date="2025-08" db="UniProtKB">
        <authorList>
            <consortium name="RefSeq"/>
        </authorList>
    </citation>
    <scope>IDENTIFICATION</scope>
    <source>
        <tissue evidence="7">Muscle</tissue>
    </source>
</reference>
<proteinExistence type="inferred from homology"/>
<evidence type="ECO:0000313" key="6">
    <source>
        <dbReference type="Proteomes" id="UP000694941"/>
    </source>
</evidence>
<dbReference type="Pfam" id="PF04699">
    <property type="entry name" value="P16-Arc"/>
    <property type="match status" value="1"/>
</dbReference>
<dbReference type="InterPro" id="IPR006789">
    <property type="entry name" value="ARPC5"/>
</dbReference>
<comment type="function">
    <text evidence="5">Functions as component of the Arp2/3 complex which is involved in regulation of actin polymerization and together with an activating nucleation-promoting factor (NPF) mediates the formation of branched actin networks. Arp2/3 complex plays a critical role in the control of cell morphogenesis via the modulation of cell polarity development.</text>
</comment>
<dbReference type="Gene3D" id="1.25.40.190">
    <property type="entry name" value="Actin-related protein 2/3 complex subunit 5"/>
    <property type="match status" value="1"/>
</dbReference>
<organism evidence="6 7">
    <name type="scientific">Limulus polyphemus</name>
    <name type="common">Atlantic horseshoe crab</name>
    <dbReference type="NCBI Taxonomy" id="6850"/>
    <lineage>
        <taxon>Eukaryota</taxon>
        <taxon>Metazoa</taxon>
        <taxon>Ecdysozoa</taxon>
        <taxon>Arthropoda</taxon>
        <taxon>Chelicerata</taxon>
        <taxon>Merostomata</taxon>
        <taxon>Xiphosura</taxon>
        <taxon>Limulidae</taxon>
        <taxon>Limulus</taxon>
    </lineage>
</organism>
<keyword evidence="3" id="KW-0963">Cytoplasm</keyword>
<keyword evidence="6" id="KW-1185">Reference proteome</keyword>
<evidence type="ECO:0000256" key="4">
    <source>
        <dbReference type="ARBA" id="ARBA00023212"/>
    </source>
</evidence>
<evidence type="ECO:0000313" key="7">
    <source>
        <dbReference type="RefSeq" id="XP_013775123.1"/>
    </source>
</evidence>
<dbReference type="GeneID" id="106459989"/>
<dbReference type="InterPro" id="IPR036743">
    <property type="entry name" value="ARPC5_sf"/>
</dbReference>
<dbReference type="PANTHER" id="PTHR12644">
    <property type="entry name" value="ARP2/3 COMPLEX 16 KD SUBUNIT P16-ARC"/>
    <property type="match status" value="1"/>
</dbReference>
<sequence>MAKNTAGFGFRKIDVDQYNEDLYKDEEGSEAPSPPAGPDEHEIMSYLNQGKNIDALKVVLRTAPIGSKNPSVKDAAFTLVMKVLLAVKTSEMEKAVNCLDRELVDILMKYIYRGFECPSEGSSAHLLAWHEKAYATGGVGSIVRVLTDRKKV</sequence>
<evidence type="ECO:0000256" key="3">
    <source>
        <dbReference type="ARBA" id="ARBA00022490"/>
    </source>
</evidence>